<name>A0A1E7DPA3_9BACI</name>
<reference evidence="1 2" key="1">
    <citation type="submission" date="2016-06" db="EMBL/GenBank/DDBJ databases">
        <title>Domibacillus iocasae genome sequencing.</title>
        <authorList>
            <person name="Verma A."/>
            <person name="Pal Y."/>
            <person name="Ojha A.K."/>
            <person name="Krishnamurthi S."/>
        </authorList>
    </citation>
    <scope>NUCLEOTIDE SEQUENCE [LARGE SCALE GENOMIC DNA]</scope>
    <source>
        <strain evidence="1 2">DSM 29979</strain>
    </source>
</reference>
<proteinExistence type="predicted"/>
<evidence type="ECO:0000313" key="2">
    <source>
        <dbReference type="Proteomes" id="UP000095658"/>
    </source>
</evidence>
<dbReference type="STRING" id="1714016.BA724_06545"/>
<gene>
    <name evidence="1" type="ORF">BA724_06545</name>
</gene>
<dbReference type="EMBL" id="MAMP01000021">
    <property type="protein sequence ID" value="OES44917.1"/>
    <property type="molecule type" value="Genomic_DNA"/>
</dbReference>
<accession>A0A1E7DPA3</accession>
<evidence type="ECO:0000313" key="1">
    <source>
        <dbReference type="EMBL" id="OES44917.1"/>
    </source>
</evidence>
<keyword evidence="2" id="KW-1185">Reference proteome</keyword>
<dbReference type="AlphaFoldDB" id="A0A1E7DPA3"/>
<sequence length="446" mass="51536">MKKSYRIERVPSILTKAKTLFTDSSSLERADLFSIPGVMRASDLKPALSAGMSADEWKEFVLSAFRSRLSAEEIEHEPYRTEYMAKDLYQSLLKKAPSDREWALLFRLFVAFYSFSALAEQLDEAALSPETAERAAYDVLFYFADEAYDAAKMTGSAMPFAFEPYIDQLRADTGRLLGFPFERFPAARLDLYRLLWESLFMRTEWRLTELERMTPVSGSSTVHHAAFLHQLYLLGEMDRFTAKASAAPADLFPYFLHWLQDSKRSGRFVYVLRSAASLAHDGILTIENEYSRRLFVRQLIRLVDEEDVSERAPLLVKELYTSLLPFSYVSLSYFLIGRGDYAEWVDLQMLVDADLTDLDRAGLKSAIKEVPELTLPLLHHGIAALIAERNRASYKKAVRFIKRMRTIYKKIKRTDEFDRWLDWKLGETKRLRAFQEECRKGGLLDD</sequence>
<protein>
    <submittedName>
        <fullName evidence="1">Uncharacterized protein</fullName>
    </submittedName>
</protein>
<dbReference type="Proteomes" id="UP000095658">
    <property type="component" value="Unassembled WGS sequence"/>
</dbReference>
<organism evidence="1 2">
    <name type="scientific">Domibacillus iocasae</name>
    <dbReference type="NCBI Taxonomy" id="1714016"/>
    <lineage>
        <taxon>Bacteria</taxon>
        <taxon>Bacillati</taxon>
        <taxon>Bacillota</taxon>
        <taxon>Bacilli</taxon>
        <taxon>Bacillales</taxon>
        <taxon>Bacillaceae</taxon>
        <taxon>Domibacillus</taxon>
    </lineage>
</organism>
<comment type="caution">
    <text evidence="1">The sequence shown here is derived from an EMBL/GenBank/DDBJ whole genome shotgun (WGS) entry which is preliminary data.</text>
</comment>